<dbReference type="InParanoid" id="A0A1S3JYT1"/>
<dbReference type="PANTHER" id="PTHR23320:SF173">
    <property type="entry name" value="MARVEL DOMAIN-CONTAINING PROTEIN-RELATED"/>
    <property type="match status" value="1"/>
</dbReference>
<sequence length="261" mass="28718">MDASHTQLFQTGQPPDRFRYGALKCLGGFQIALGLLIIGCGAADLHLNYFAIGQNPLPSNTNMYYHRNMTFNEIGHILTVVSAPIWCGAWFFFTGIFGACITKNRQSYKRCLRNSFQTFSILTAIIFGPTAMGLVIVSPFFIISSNANILQYVFFVAAGGLGFIEWIVAIVSASVCCCCSPIDQQETQVLYIPGSVPGQPYYPMISTAQQQQQQLPPQSQHYMSPTAPMGYQQPGPHTPYQTAGGPSYQNPNYQQPGGNWT</sequence>
<dbReference type="KEGG" id="lak:106177272"/>
<proteinExistence type="inferred from homology"/>
<dbReference type="RefSeq" id="XP_013415452.1">
    <property type="nucleotide sequence ID" value="XM_013559998.1"/>
</dbReference>
<keyword evidence="3 7" id="KW-0812">Transmembrane</keyword>
<feature type="transmembrane region" description="Helical" evidence="7">
    <location>
        <begin position="149"/>
        <end position="171"/>
    </location>
</feature>
<organism evidence="8 9">
    <name type="scientific">Lingula anatina</name>
    <name type="common">Brachiopod</name>
    <name type="synonym">Lingula unguis</name>
    <dbReference type="NCBI Taxonomy" id="7574"/>
    <lineage>
        <taxon>Eukaryota</taxon>
        <taxon>Metazoa</taxon>
        <taxon>Spiralia</taxon>
        <taxon>Lophotrochozoa</taxon>
        <taxon>Brachiopoda</taxon>
        <taxon>Linguliformea</taxon>
        <taxon>Lingulata</taxon>
        <taxon>Lingulida</taxon>
        <taxon>Linguloidea</taxon>
        <taxon>Lingulidae</taxon>
        <taxon>Lingula</taxon>
    </lineage>
</organism>
<keyword evidence="8" id="KW-1185">Reference proteome</keyword>
<evidence type="ECO:0000256" key="2">
    <source>
        <dbReference type="ARBA" id="ARBA00009565"/>
    </source>
</evidence>
<dbReference type="GeneID" id="106177272"/>
<dbReference type="Proteomes" id="UP000085678">
    <property type="component" value="Unplaced"/>
</dbReference>
<evidence type="ECO:0000256" key="1">
    <source>
        <dbReference type="ARBA" id="ARBA00004141"/>
    </source>
</evidence>
<accession>A0A1S3JYT1</accession>
<dbReference type="Pfam" id="PF04103">
    <property type="entry name" value="CD20"/>
    <property type="match status" value="1"/>
</dbReference>
<comment type="similarity">
    <text evidence="2">Belongs to the MS4A family.</text>
</comment>
<feature type="transmembrane region" description="Helical" evidence="7">
    <location>
        <begin position="121"/>
        <end position="143"/>
    </location>
</feature>
<protein>
    <submittedName>
        <fullName evidence="9">Uncharacterized protein LOC106177272 isoform X1</fullName>
    </submittedName>
</protein>
<evidence type="ECO:0000256" key="3">
    <source>
        <dbReference type="ARBA" id="ARBA00022692"/>
    </source>
</evidence>
<feature type="transmembrane region" description="Helical" evidence="7">
    <location>
        <begin position="74"/>
        <end position="100"/>
    </location>
</feature>
<evidence type="ECO:0000256" key="6">
    <source>
        <dbReference type="SAM" id="MobiDB-lite"/>
    </source>
</evidence>
<evidence type="ECO:0000256" key="7">
    <source>
        <dbReference type="SAM" id="Phobius"/>
    </source>
</evidence>
<dbReference type="InterPro" id="IPR030417">
    <property type="entry name" value="MS4A"/>
</dbReference>
<keyword evidence="5 7" id="KW-0472">Membrane</keyword>
<evidence type="ECO:0000313" key="9">
    <source>
        <dbReference type="RefSeq" id="XP_013415452.1"/>
    </source>
</evidence>
<dbReference type="PANTHER" id="PTHR23320">
    <property type="entry name" value="MEMBRANE-SPANNING 4-DOMAINS SUBFAMILY A MS4A -RELATED"/>
    <property type="match status" value="1"/>
</dbReference>
<dbReference type="GO" id="GO:0016020">
    <property type="term" value="C:membrane"/>
    <property type="evidence" value="ECO:0007669"/>
    <property type="project" value="UniProtKB-SubCell"/>
</dbReference>
<dbReference type="InterPro" id="IPR007237">
    <property type="entry name" value="CD20-like"/>
</dbReference>
<reference evidence="9" key="1">
    <citation type="submission" date="2025-08" db="UniProtKB">
        <authorList>
            <consortium name="RefSeq"/>
        </authorList>
    </citation>
    <scope>IDENTIFICATION</scope>
    <source>
        <tissue evidence="9">Gonads</tissue>
    </source>
</reference>
<evidence type="ECO:0000256" key="4">
    <source>
        <dbReference type="ARBA" id="ARBA00022989"/>
    </source>
</evidence>
<feature type="region of interest" description="Disordered" evidence="6">
    <location>
        <begin position="233"/>
        <end position="261"/>
    </location>
</feature>
<evidence type="ECO:0000256" key="5">
    <source>
        <dbReference type="ARBA" id="ARBA00023136"/>
    </source>
</evidence>
<feature type="compositionally biased region" description="Polar residues" evidence="6">
    <location>
        <begin position="247"/>
        <end position="261"/>
    </location>
</feature>
<dbReference type="AlphaFoldDB" id="A0A1S3JYT1"/>
<feature type="transmembrane region" description="Helical" evidence="7">
    <location>
        <begin position="21"/>
        <end position="47"/>
    </location>
</feature>
<evidence type="ECO:0000313" key="8">
    <source>
        <dbReference type="Proteomes" id="UP000085678"/>
    </source>
</evidence>
<name>A0A1S3JYT1_LINAN</name>
<keyword evidence="4 7" id="KW-1133">Transmembrane helix</keyword>
<comment type="subcellular location">
    <subcellularLocation>
        <location evidence="1">Membrane</location>
        <topology evidence="1">Multi-pass membrane protein</topology>
    </subcellularLocation>
</comment>
<gene>
    <name evidence="9" type="primary">LOC106177272</name>
</gene>